<dbReference type="RefSeq" id="WP_037247834.1">
    <property type="nucleotide sequence ID" value="NZ_CP019239.1"/>
</dbReference>
<dbReference type="EMBL" id="CP019239">
    <property type="protein sequence ID" value="APW42545.1"/>
    <property type="molecule type" value="Genomic_DNA"/>
</dbReference>
<sequence>MNQAYTSTVQLLLAIAPAIFESPLFAMKGGTALNLFVQDLPRLSVDIDVVFLRHDLTRDEALKAIKEELAVAKTRIERMGFKAEVRPNNVGDEAKMFVTDGTSEVKVEVNFVFRGTVLPPVRTSLTAAAQTLFAANVEVPVLAVPELYGSKLVAAMDRQHPRDIFDVQHMFDRFGMPSDFVDCFVVYLAGHNRPVHEVLFAQLQPLAEVFANEFVGMTAVPVTLEQLEATRARLFESLPRALTPAHRTFLLTLVQGEPDWDQMPFAHLRELPAIRWKLMNLAKLKKSNPKRFMQQHDELAARLAAAV</sequence>
<gene>
    <name evidence="1" type="ORF">RS694_08395</name>
</gene>
<evidence type="ECO:0000313" key="2">
    <source>
        <dbReference type="Proteomes" id="UP000186110"/>
    </source>
</evidence>
<dbReference type="eggNOG" id="COG2253">
    <property type="taxonomic scope" value="Bacteria"/>
</dbReference>
<dbReference type="InterPro" id="IPR014942">
    <property type="entry name" value="AbiEii"/>
</dbReference>
<evidence type="ECO:0000313" key="1">
    <source>
        <dbReference type="EMBL" id="APW42545.1"/>
    </source>
</evidence>
<proteinExistence type="predicted"/>
<accession>A0A1P8K979</accession>
<protein>
    <recommendedName>
        <fullName evidence="3">Nucleotidyl transferase AbiEii/AbiGii toxin family protein</fullName>
    </recommendedName>
</protein>
<dbReference type="Gene3D" id="3.10.450.620">
    <property type="entry name" value="JHP933, nucleotidyltransferase-like core domain"/>
    <property type="match status" value="1"/>
</dbReference>
<reference evidence="1 2" key="1">
    <citation type="submission" date="2017-01" db="EMBL/GenBank/DDBJ databases">
        <authorList>
            <person name="Mah S.A."/>
            <person name="Swanson W.J."/>
            <person name="Moy G.W."/>
            <person name="Vacquier V.D."/>
        </authorList>
    </citation>
    <scope>NUCLEOTIDE SEQUENCE [LARGE SCALE GENOMIC DNA]</scope>
    <source>
        <strain evidence="1 2">DSM 22694</strain>
    </source>
</reference>
<evidence type="ECO:0008006" key="3">
    <source>
        <dbReference type="Google" id="ProtNLM"/>
    </source>
</evidence>
<keyword evidence="2" id="KW-1185">Reference proteome</keyword>
<name>A0A1P8K979_9BURK</name>
<dbReference type="AlphaFoldDB" id="A0A1P8K979"/>
<dbReference type="Pfam" id="PF08843">
    <property type="entry name" value="AbiEii"/>
    <property type="match status" value="1"/>
</dbReference>
<dbReference type="Proteomes" id="UP000186110">
    <property type="component" value="Chromosome"/>
</dbReference>
<dbReference type="KEGG" id="rsb:RS694_08395"/>
<organism evidence="1 2">
    <name type="scientific">Rhodoferax saidenbachensis</name>
    <dbReference type="NCBI Taxonomy" id="1484693"/>
    <lineage>
        <taxon>Bacteria</taxon>
        <taxon>Pseudomonadati</taxon>
        <taxon>Pseudomonadota</taxon>
        <taxon>Betaproteobacteria</taxon>
        <taxon>Burkholderiales</taxon>
        <taxon>Comamonadaceae</taxon>
        <taxon>Rhodoferax</taxon>
    </lineage>
</organism>